<feature type="compositionally biased region" description="Polar residues" evidence="1">
    <location>
        <begin position="96"/>
        <end position="108"/>
    </location>
</feature>
<organism evidence="2 3">
    <name type="scientific">Panicum hallii var. hallii</name>
    <dbReference type="NCBI Taxonomy" id="1504633"/>
    <lineage>
        <taxon>Eukaryota</taxon>
        <taxon>Viridiplantae</taxon>
        <taxon>Streptophyta</taxon>
        <taxon>Embryophyta</taxon>
        <taxon>Tracheophyta</taxon>
        <taxon>Spermatophyta</taxon>
        <taxon>Magnoliopsida</taxon>
        <taxon>Liliopsida</taxon>
        <taxon>Poales</taxon>
        <taxon>Poaceae</taxon>
        <taxon>PACMAD clade</taxon>
        <taxon>Panicoideae</taxon>
        <taxon>Panicodae</taxon>
        <taxon>Paniceae</taxon>
        <taxon>Panicinae</taxon>
        <taxon>Panicum</taxon>
        <taxon>Panicum sect. Panicum</taxon>
    </lineage>
</organism>
<evidence type="ECO:0000313" key="3">
    <source>
        <dbReference type="Proteomes" id="UP000244336"/>
    </source>
</evidence>
<dbReference type="EMBL" id="CM009755">
    <property type="protein sequence ID" value="PUZ46109.1"/>
    <property type="molecule type" value="Genomic_DNA"/>
</dbReference>
<name>A0A2T7CRZ3_9POAL</name>
<sequence length="130" mass="14096">MWRSNAIGVCQALPDGQQRIEDGLDGGALRRGVGGQHCSLLLPMGARGSPRRSHGPAGDDSEQGPTARQSEWLAPPRPPAGHRQNRRQLATLLRTAVQQPQRNRSDPIQRSGRPPVPRRSCAVGCSRRSV</sequence>
<dbReference type="AlphaFoldDB" id="A0A2T7CRZ3"/>
<keyword evidence="3" id="KW-1185">Reference proteome</keyword>
<dbReference type="Gramene" id="PUZ46109">
    <property type="protein sequence ID" value="PUZ46109"/>
    <property type="gene ID" value="GQ55_7G021400"/>
</dbReference>
<gene>
    <name evidence="2" type="ORF">GQ55_7G021400</name>
</gene>
<feature type="region of interest" description="Disordered" evidence="1">
    <location>
        <begin position="40"/>
        <end position="130"/>
    </location>
</feature>
<dbReference type="Proteomes" id="UP000244336">
    <property type="component" value="Chromosome 7"/>
</dbReference>
<evidence type="ECO:0000256" key="1">
    <source>
        <dbReference type="SAM" id="MobiDB-lite"/>
    </source>
</evidence>
<accession>A0A2T7CRZ3</accession>
<reference evidence="2 3" key="1">
    <citation type="submission" date="2018-04" db="EMBL/GenBank/DDBJ databases">
        <title>WGS assembly of Panicum hallii var. hallii HAL2.</title>
        <authorList>
            <person name="Lovell J."/>
            <person name="Jenkins J."/>
            <person name="Lowry D."/>
            <person name="Mamidi S."/>
            <person name="Sreedasyam A."/>
            <person name="Weng X."/>
            <person name="Barry K."/>
            <person name="Bonette J."/>
            <person name="Campitelli B."/>
            <person name="Daum C."/>
            <person name="Gordon S."/>
            <person name="Gould B."/>
            <person name="Lipzen A."/>
            <person name="MacQueen A."/>
            <person name="Palacio-Mejia J."/>
            <person name="Plott C."/>
            <person name="Shakirov E."/>
            <person name="Shu S."/>
            <person name="Yoshinaga Y."/>
            <person name="Zane M."/>
            <person name="Rokhsar D."/>
            <person name="Grimwood J."/>
            <person name="Schmutz J."/>
            <person name="Juenger T."/>
        </authorList>
    </citation>
    <scope>NUCLEOTIDE SEQUENCE [LARGE SCALE GENOMIC DNA]</scope>
    <source>
        <strain evidence="3">cv. HAL2</strain>
    </source>
</reference>
<proteinExistence type="predicted"/>
<evidence type="ECO:0000313" key="2">
    <source>
        <dbReference type="EMBL" id="PUZ46109.1"/>
    </source>
</evidence>
<protein>
    <submittedName>
        <fullName evidence="2">Uncharacterized protein</fullName>
    </submittedName>
</protein>